<dbReference type="RefSeq" id="WP_007174937.1">
    <property type="nucleotide sequence ID" value="NZ_GG704783.1"/>
</dbReference>
<dbReference type="SUPFAM" id="SSF49899">
    <property type="entry name" value="Concanavalin A-like lectins/glucanases"/>
    <property type="match status" value="1"/>
</dbReference>
<dbReference type="CDD" id="cd08023">
    <property type="entry name" value="GH16_laminarinase_like"/>
    <property type="match status" value="1"/>
</dbReference>
<feature type="signal peptide" evidence="2">
    <location>
        <begin position="1"/>
        <end position="22"/>
    </location>
</feature>
<dbReference type="Pfam" id="PF19190">
    <property type="entry name" value="BACON_2"/>
    <property type="match status" value="1"/>
</dbReference>
<evidence type="ECO:0000313" key="4">
    <source>
        <dbReference type="EMBL" id="EFA43021.1"/>
    </source>
</evidence>
<evidence type="ECO:0000256" key="1">
    <source>
        <dbReference type="ARBA" id="ARBA00006865"/>
    </source>
</evidence>
<feature type="domain" description="GH16" evidence="3">
    <location>
        <begin position="203"/>
        <end position="453"/>
    </location>
</feature>
<dbReference type="InterPro" id="IPR013783">
    <property type="entry name" value="Ig-like_fold"/>
</dbReference>
<dbReference type="PANTHER" id="PTHR10963">
    <property type="entry name" value="GLYCOSYL HYDROLASE-RELATED"/>
    <property type="match status" value="1"/>
</dbReference>
<dbReference type="InterPro" id="IPR000757">
    <property type="entry name" value="Beta-glucanase-like"/>
</dbReference>
<evidence type="ECO:0000259" key="3">
    <source>
        <dbReference type="PROSITE" id="PS51762"/>
    </source>
</evidence>
<dbReference type="GO" id="GO:0042972">
    <property type="term" value="F:licheninase activity"/>
    <property type="evidence" value="ECO:0007669"/>
    <property type="project" value="UniProtKB-EC"/>
</dbReference>
<dbReference type="InterPro" id="IPR024361">
    <property type="entry name" value="BACON"/>
</dbReference>
<dbReference type="Proteomes" id="UP000003160">
    <property type="component" value="Unassembled WGS sequence"/>
</dbReference>
<dbReference type="PANTHER" id="PTHR10963:SF55">
    <property type="entry name" value="GLYCOSIDE HYDROLASE FAMILY 16 PROTEIN"/>
    <property type="match status" value="1"/>
</dbReference>
<keyword evidence="2" id="KW-0732">Signal</keyword>
<keyword evidence="5" id="KW-1185">Reference proteome</keyword>
<gene>
    <name evidence="4" type="ORF">HMPREF0645_2542</name>
</gene>
<keyword evidence="4" id="KW-0378">Hydrolase</keyword>
<feature type="chain" id="PRO_5003025349" evidence="2">
    <location>
        <begin position="23"/>
        <end position="453"/>
    </location>
</feature>
<name>D1Q007_9BACT</name>
<protein>
    <submittedName>
        <fullName evidence="4">Putative licheninase</fullName>
        <ecNumber evidence="4">3.2.1.73</ecNumber>
    </submittedName>
</protein>
<keyword evidence="4" id="KW-0326">Glycosidase</keyword>
<sequence>MKRLFNLLATAALTFTCLSCSGSDDNTGGSEVEKPMITVDPAELNVKAAAGDYTIKVTTSRGEWTSFSNGDWVTVSNANTNKAQGAITVKVAENREATGRQATITVKSGTARTTVVVSQGASLALSQSKIYSASIGGTQEVTVSSSESWEVESEASWIKVKKKTDKMFSLNIEANDAEQARDGIIKVKTPTQVVELPVRQESVSDRTMKIPEGYTLVWHEEFDGDRLGPDWTEEVKPSGWVNNELQNYIKGSSVNDVSNGKLNIHCYKGNDGKIYSGRVYARVSKGWQYGYFEARIKLPKGKGTWPAFWMMPVGNDWGTNPWPRCGEIDIMEEVGVVPNEVSSSIHTEKYNHTINTQKTHKMTLPDAEGEFHVYALEWTEDAITTYVDGKVQLAVTKAKLGSSHEAWPFHYPFYPILNLAWGGDWGGMNGVDESALPVTMEVDYVRVFQNSKK</sequence>
<accession>D1Q007</accession>
<dbReference type="eggNOG" id="COG2273">
    <property type="taxonomic scope" value="Bacteria"/>
</dbReference>
<dbReference type="EMBL" id="ACKS01000103">
    <property type="protein sequence ID" value="EFA43021.1"/>
    <property type="molecule type" value="Genomic_DNA"/>
</dbReference>
<dbReference type="InterPro" id="IPR013320">
    <property type="entry name" value="ConA-like_dom_sf"/>
</dbReference>
<dbReference type="HOGENOM" id="CLU_019533_5_2_10"/>
<dbReference type="Gene3D" id="2.60.120.200">
    <property type="match status" value="1"/>
</dbReference>
<organism evidence="4 5">
    <name type="scientific">Hallella bergensis DSM 17361</name>
    <dbReference type="NCBI Taxonomy" id="585502"/>
    <lineage>
        <taxon>Bacteria</taxon>
        <taxon>Pseudomonadati</taxon>
        <taxon>Bacteroidota</taxon>
        <taxon>Bacteroidia</taxon>
        <taxon>Bacteroidales</taxon>
        <taxon>Prevotellaceae</taxon>
        <taxon>Hallella</taxon>
    </lineage>
</organism>
<dbReference type="AlphaFoldDB" id="D1Q007"/>
<dbReference type="Pfam" id="PF00722">
    <property type="entry name" value="Glyco_hydro_16"/>
    <property type="match status" value="1"/>
</dbReference>
<dbReference type="PROSITE" id="PS51762">
    <property type="entry name" value="GH16_2"/>
    <property type="match status" value="1"/>
</dbReference>
<dbReference type="EC" id="3.2.1.73" evidence="4"/>
<dbReference type="CDD" id="cd14948">
    <property type="entry name" value="BACON"/>
    <property type="match status" value="1"/>
</dbReference>
<reference evidence="4 5" key="1">
    <citation type="submission" date="2009-10" db="EMBL/GenBank/DDBJ databases">
        <authorList>
            <person name="Qin X."/>
            <person name="Bachman B."/>
            <person name="Battles P."/>
            <person name="Bell A."/>
            <person name="Bess C."/>
            <person name="Bickham C."/>
            <person name="Chaboub L."/>
            <person name="Chen D."/>
            <person name="Coyle M."/>
            <person name="Deiros D.R."/>
            <person name="Dinh H."/>
            <person name="Forbes L."/>
            <person name="Fowler G."/>
            <person name="Francisco L."/>
            <person name="Fu Q."/>
            <person name="Gubbala S."/>
            <person name="Hale W."/>
            <person name="Han Y."/>
            <person name="Hemphill L."/>
            <person name="Highlander S.K."/>
            <person name="Hirani K."/>
            <person name="Hogues M."/>
            <person name="Jackson L."/>
            <person name="Jakkamsetti A."/>
            <person name="Javaid M."/>
            <person name="Jiang H."/>
            <person name="Korchina V."/>
            <person name="Kovar C."/>
            <person name="Lara F."/>
            <person name="Lee S."/>
            <person name="Mata R."/>
            <person name="Mathew T."/>
            <person name="Moen C."/>
            <person name="Morales K."/>
            <person name="Munidasa M."/>
            <person name="Nazareth L."/>
            <person name="Ngo R."/>
            <person name="Nguyen L."/>
            <person name="Okwuonu G."/>
            <person name="Ongeri F."/>
            <person name="Patil S."/>
            <person name="Petrosino J."/>
            <person name="Pham C."/>
            <person name="Pham P."/>
            <person name="Pu L.-L."/>
            <person name="Puazo M."/>
            <person name="Raj R."/>
            <person name="Reid J."/>
            <person name="Rouhana J."/>
            <person name="Saada N."/>
            <person name="Shang Y."/>
            <person name="Simmons D."/>
            <person name="Thornton R."/>
            <person name="Warren J."/>
            <person name="Weissenberger G."/>
            <person name="Zhang J."/>
            <person name="Zhang L."/>
            <person name="Zhou C."/>
            <person name="Zhu D."/>
            <person name="Muzny D."/>
            <person name="Worley K."/>
            <person name="Gibbs R."/>
        </authorList>
    </citation>
    <scope>NUCLEOTIDE SEQUENCE [LARGE SCALE GENOMIC DNA]</scope>
    <source>
        <strain evidence="4 5">DSM 17361</strain>
    </source>
</reference>
<dbReference type="OrthoDB" id="9809583at2"/>
<dbReference type="Pfam" id="PF13004">
    <property type="entry name" value="BACON"/>
    <property type="match status" value="1"/>
</dbReference>
<proteinExistence type="inferred from homology"/>
<dbReference type="InterPro" id="IPR050546">
    <property type="entry name" value="Glycosyl_Hydrlase_16"/>
</dbReference>
<dbReference type="GO" id="GO:0005975">
    <property type="term" value="P:carbohydrate metabolic process"/>
    <property type="evidence" value="ECO:0007669"/>
    <property type="project" value="InterPro"/>
</dbReference>
<comment type="similarity">
    <text evidence="1">Belongs to the glycosyl hydrolase 16 family.</text>
</comment>
<comment type="caution">
    <text evidence="4">The sequence shown here is derived from an EMBL/GenBank/DDBJ whole genome shotgun (WGS) entry which is preliminary data.</text>
</comment>
<dbReference type="Gene3D" id="2.60.40.10">
    <property type="entry name" value="Immunoglobulins"/>
    <property type="match status" value="2"/>
</dbReference>
<evidence type="ECO:0000313" key="5">
    <source>
        <dbReference type="Proteomes" id="UP000003160"/>
    </source>
</evidence>
<evidence type="ECO:0000256" key="2">
    <source>
        <dbReference type="SAM" id="SignalP"/>
    </source>
</evidence>